<dbReference type="InterPro" id="IPR042099">
    <property type="entry name" value="ANL_N_sf"/>
</dbReference>
<evidence type="ECO:0000256" key="5">
    <source>
        <dbReference type="ARBA" id="ARBA00036813"/>
    </source>
</evidence>
<dbReference type="GO" id="GO:0003676">
    <property type="term" value="F:nucleic acid binding"/>
    <property type="evidence" value="ECO:0007669"/>
    <property type="project" value="InterPro"/>
</dbReference>
<dbReference type="InterPro" id="IPR001650">
    <property type="entry name" value="Helicase_C-like"/>
</dbReference>
<dbReference type="PROSITE" id="PS51194">
    <property type="entry name" value="HELICASE_CTER"/>
    <property type="match status" value="1"/>
</dbReference>
<feature type="domain" description="Helicase ATP-binding" evidence="7">
    <location>
        <begin position="1459"/>
        <end position="1642"/>
    </location>
</feature>
<proteinExistence type="inferred from homology"/>
<organism evidence="9 10">
    <name type="scientific">Agrocybe chaxingu</name>
    <dbReference type="NCBI Taxonomy" id="84603"/>
    <lineage>
        <taxon>Eukaryota</taxon>
        <taxon>Fungi</taxon>
        <taxon>Dikarya</taxon>
        <taxon>Basidiomycota</taxon>
        <taxon>Agaricomycotina</taxon>
        <taxon>Agaricomycetes</taxon>
        <taxon>Agaricomycetidae</taxon>
        <taxon>Agaricales</taxon>
        <taxon>Agaricineae</taxon>
        <taxon>Strophariaceae</taxon>
        <taxon>Agrocybe</taxon>
    </lineage>
</organism>
<dbReference type="PANTHER" id="PTHR43272">
    <property type="entry name" value="LONG-CHAIN-FATTY-ACID--COA LIGASE"/>
    <property type="match status" value="1"/>
</dbReference>
<evidence type="ECO:0000259" key="7">
    <source>
        <dbReference type="PROSITE" id="PS51192"/>
    </source>
</evidence>
<dbReference type="PANTHER" id="PTHR43272:SF83">
    <property type="entry name" value="ACYL-COA SYNTHETASE LONG-CHAIN, ISOFORM J"/>
    <property type="match status" value="1"/>
</dbReference>
<dbReference type="CDD" id="cd22584">
    <property type="entry name" value="Rcat_RBR_unk"/>
    <property type="match status" value="1"/>
</dbReference>
<comment type="caution">
    <text evidence="9">The sequence shown here is derived from an EMBL/GenBank/DDBJ whole genome shotgun (WGS) entry which is preliminary data.</text>
</comment>
<dbReference type="Gene3D" id="3.40.50.300">
    <property type="entry name" value="P-loop containing nucleotide triphosphate hydrolases"/>
    <property type="match status" value="2"/>
</dbReference>
<dbReference type="OrthoDB" id="1191041at2759"/>
<dbReference type="InterPro" id="IPR027417">
    <property type="entry name" value="P-loop_NTPase"/>
</dbReference>
<accession>A0A9W8N1D4</accession>
<dbReference type="SUPFAM" id="SSF57850">
    <property type="entry name" value="RING/U-box"/>
    <property type="match status" value="1"/>
</dbReference>
<dbReference type="InterPro" id="IPR011545">
    <property type="entry name" value="DEAD/DEAH_box_helicase_dom"/>
</dbReference>
<dbReference type="PROSITE" id="PS00455">
    <property type="entry name" value="AMP_BINDING"/>
    <property type="match status" value="1"/>
</dbReference>
<name>A0A9W8N1D4_9AGAR</name>
<dbReference type="GO" id="GO:0035336">
    <property type="term" value="P:long-chain fatty-acyl-CoA metabolic process"/>
    <property type="evidence" value="ECO:0007669"/>
    <property type="project" value="TreeGrafter"/>
</dbReference>
<feature type="compositionally biased region" description="Low complexity" evidence="6">
    <location>
        <begin position="1774"/>
        <end position="1783"/>
    </location>
</feature>
<dbReference type="CDD" id="cd18787">
    <property type="entry name" value="SF2_C_DEAD"/>
    <property type="match status" value="1"/>
</dbReference>
<dbReference type="SUPFAM" id="SSF52540">
    <property type="entry name" value="P-loop containing nucleoside triphosphate hydrolases"/>
    <property type="match status" value="2"/>
</dbReference>
<dbReference type="InterPro" id="IPR000873">
    <property type="entry name" value="AMP-dep_synth/lig_dom"/>
</dbReference>
<keyword evidence="3" id="KW-0547">Nucleotide-binding</keyword>
<dbReference type="Gene3D" id="1.20.120.1750">
    <property type="match status" value="1"/>
</dbReference>
<dbReference type="PROSITE" id="PS51192">
    <property type="entry name" value="HELICASE_ATP_BIND_1"/>
    <property type="match status" value="1"/>
</dbReference>
<dbReference type="SMART" id="SM00487">
    <property type="entry name" value="DEXDc"/>
    <property type="match status" value="1"/>
</dbReference>
<evidence type="ECO:0000256" key="1">
    <source>
        <dbReference type="ARBA" id="ARBA00006432"/>
    </source>
</evidence>
<evidence type="ECO:0000256" key="6">
    <source>
        <dbReference type="SAM" id="MobiDB-lite"/>
    </source>
</evidence>
<keyword evidence="10" id="KW-1185">Reference proteome</keyword>
<feature type="domain" description="Helicase C-terminal" evidence="8">
    <location>
        <begin position="1668"/>
        <end position="1911"/>
    </location>
</feature>
<dbReference type="Pfam" id="PF00270">
    <property type="entry name" value="DEAD"/>
    <property type="match status" value="1"/>
</dbReference>
<dbReference type="InterPro" id="IPR020845">
    <property type="entry name" value="AMP-binding_CS"/>
</dbReference>
<protein>
    <recommendedName>
        <fullName evidence="11">RNA helicase</fullName>
    </recommendedName>
</protein>
<dbReference type="GO" id="GO:0004467">
    <property type="term" value="F:long-chain fatty acid-CoA ligase activity"/>
    <property type="evidence" value="ECO:0007669"/>
    <property type="project" value="UniProtKB-EC"/>
</dbReference>
<dbReference type="Pfam" id="PF00271">
    <property type="entry name" value="Helicase_C"/>
    <property type="match status" value="2"/>
</dbReference>
<dbReference type="CDD" id="cd20336">
    <property type="entry name" value="Rcat_RBR"/>
    <property type="match status" value="1"/>
</dbReference>
<dbReference type="EMBL" id="JANKHO010000036">
    <property type="protein sequence ID" value="KAJ3516950.1"/>
    <property type="molecule type" value="Genomic_DNA"/>
</dbReference>
<feature type="region of interest" description="Disordered" evidence="6">
    <location>
        <begin position="1740"/>
        <end position="1812"/>
    </location>
</feature>
<evidence type="ECO:0000256" key="2">
    <source>
        <dbReference type="ARBA" id="ARBA00022598"/>
    </source>
</evidence>
<feature type="compositionally biased region" description="Basic residues" evidence="6">
    <location>
        <begin position="1799"/>
        <end position="1808"/>
    </location>
</feature>
<evidence type="ECO:0000313" key="9">
    <source>
        <dbReference type="EMBL" id="KAJ3516950.1"/>
    </source>
</evidence>
<feature type="compositionally biased region" description="Acidic residues" evidence="6">
    <location>
        <begin position="1744"/>
        <end position="1764"/>
    </location>
</feature>
<dbReference type="Proteomes" id="UP001148786">
    <property type="component" value="Unassembled WGS sequence"/>
</dbReference>
<feature type="region of interest" description="Disordered" evidence="6">
    <location>
        <begin position="1161"/>
        <end position="1237"/>
    </location>
</feature>
<evidence type="ECO:0000256" key="3">
    <source>
        <dbReference type="ARBA" id="ARBA00022741"/>
    </source>
</evidence>
<dbReference type="SUPFAM" id="SSF56801">
    <property type="entry name" value="Acetyl-CoA synthetase-like"/>
    <property type="match status" value="1"/>
</dbReference>
<dbReference type="Pfam" id="PF00501">
    <property type="entry name" value="AMP-binding"/>
    <property type="match status" value="1"/>
</dbReference>
<evidence type="ECO:0000259" key="8">
    <source>
        <dbReference type="PROSITE" id="PS51194"/>
    </source>
</evidence>
<evidence type="ECO:0000313" key="10">
    <source>
        <dbReference type="Proteomes" id="UP001148786"/>
    </source>
</evidence>
<keyword evidence="2" id="KW-0436">Ligase</keyword>
<comment type="catalytic activity">
    <reaction evidence="5">
        <text>a long-chain fatty acid + ATP + CoA = a long-chain fatty acyl-CoA + AMP + diphosphate</text>
        <dbReference type="Rhea" id="RHEA:15421"/>
        <dbReference type="ChEBI" id="CHEBI:30616"/>
        <dbReference type="ChEBI" id="CHEBI:33019"/>
        <dbReference type="ChEBI" id="CHEBI:57287"/>
        <dbReference type="ChEBI" id="CHEBI:57560"/>
        <dbReference type="ChEBI" id="CHEBI:83139"/>
        <dbReference type="ChEBI" id="CHEBI:456215"/>
        <dbReference type="EC" id="6.2.1.3"/>
    </reaction>
</comment>
<reference evidence="9" key="1">
    <citation type="submission" date="2022-07" db="EMBL/GenBank/DDBJ databases">
        <title>Genome Sequence of Agrocybe chaxingu.</title>
        <authorList>
            <person name="Buettner E."/>
        </authorList>
    </citation>
    <scope>NUCLEOTIDE SEQUENCE</scope>
    <source>
        <strain evidence="9">MP-N11</strain>
    </source>
</reference>
<dbReference type="GO" id="GO:0005783">
    <property type="term" value="C:endoplasmic reticulum"/>
    <property type="evidence" value="ECO:0007669"/>
    <property type="project" value="TreeGrafter"/>
</dbReference>
<dbReference type="Gene3D" id="3.40.50.12780">
    <property type="entry name" value="N-terminal domain of ligase-like"/>
    <property type="match status" value="1"/>
</dbReference>
<dbReference type="InterPro" id="IPR014001">
    <property type="entry name" value="Helicase_ATP-bd"/>
</dbReference>
<feature type="region of interest" description="Disordered" evidence="6">
    <location>
        <begin position="1990"/>
        <end position="2046"/>
    </location>
</feature>
<dbReference type="GO" id="GO:0005811">
    <property type="term" value="C:lipid droplet"/>
    <property type="evidence" value="ECO:0007669"/>
    <property type="project" value="TreeGrafter"/>
</dbReference>
<evidence type="ECO:0008006" key="11">
    <source>
        <dbReference type="Google" id="ProtNLM"/>
    </source>
</evidence>
<evidence type="ECO:0000256" key="4">
    <source>
        <dbReference type="ARBA" id="ARBA00022840"/>
    </source>
</evidence>
<comment type="similarity">
    <text evidence="1">Belongs to the ATP-dependent AMP-binding enzyme family.</text>
</comment>
<dbReference type="GO" id="GO:0005886">
    <property type="term" value="C:plasma membrane"/>
    <property type="evidence" value="ECO:0007669"/>
    <property type="project" value="TreeGrafter"/>
</dbReference>
<feature type="compositionally biased region" description="Basic and acidic residues" evidence="6">
    <location>
        <begin position="1999"/>
        <end position="2015"/>
    </location>
</feature>
<dbReference type="GO" id="GO:0005524">
    <property type="term" value="F:ATP binding"/>
    <property type="evidence" value="ECO:0007669"/>
    <property type="project" value="UniProtKB-KW"/>
</dbReference>
<keyword evidence="4" id="KW-0067">ATP-binding</keyword>
<gene>
    <name evidence="9" type="ORF">NLJ89_g818</name>
</gene>
<dbReference type="SMART" id="SM00490">
    <property type="entry name" value="HELICc"/>
    <property type="match status" value="1"/>
</dbReference>
<dbReference type="CDD" id="cd17961">
    <property type="entry name" value="DEADc_DDX56"/>
    <property type="match status" value="1"/>
</dbReference>
<sequence length="2046" mass="226064">MLGHANMRSVKIAFEYGMQDSYVDPGLIEYLDIGGDNFLILVELQLAAHAVSVTCPRCRETMQVDRTQYLAEEIITCCRVPVQKISGCNHITCLSPGCNVCYTAPKCHPSTSSSLRRDCTFGLRTTLVLDQWKSPHPAQIKLRAVLGVFAITSSALVECPHPTVHTVPDVVDYAARTYGSTYNAVGWRDVIKVHNEVREVFKTINGKETIEKKTWKLYELSDYKFLTYVEFAEDISEVSKGLIALGIGKEDVVNIYSQTSVNWQMVSHACAAISTPIATAYDTLGVEGLSHSLNEPECSAIFTNSDLLPTLGKVITSTPSLKCIFFDGHPDNDVLDGMKEARQDIRIMPLDELRALGRSQPPEELKVELTERRPTPNTLACIMYTSGSTGAPKGVCITHANLIASVSSVAIVFGPHIPCGDIYLAYLPLAHVLEYIVELCALFVGITCGYARPKTLTDAGVKNCVGDLKALKPNIMFGVPGVWEAIRKGIVGKLQSGGIVKRSLFYGALKARRRGIPFLSRWGERVVLSKAREVTGGRLKFAMNGGAPISEETQEFLSVAIVPMMQGYGMTESCGMCTLLPPEYMQFGVVGLPVPSIEIKLSDIPEAGYLSSNSPPQGEIWIRGPSVSKGYYKRPDLNNDRDIWTEDGWFRTGDVGVWHEDGTLSLIDRVKNLVKMQTGEFIALEHLESIYKACNYVSNICVHATAGTTYAIAIIFPHEANLRQAISASHYPELVQLQSAELASICTDPRVRQLVLQACNEVGKKNGLKGPEILGGVVLGPDEWTPDNGFLTAAMKVKRANIATAFQQEIKTCPLLTEMVACITALDVLEDLGLGGSKDTSNTSRTITYDAPICLHRRDSAPADSDDHRAICGVVALNCVRLIHKLGAECLEDSDFLDRVISQSTVHEIMSIAYELNVNGHLSINQLLEIPIFEETLEVSGSMTKISSRDALKSLIEQWFSTNSKHVSAAVFRTSEMFVCLRMPISETAIFALFDCHSRSSHPHSPAFTLSASLDGIAAHLFSQMSVDPITMESTSSYQFSAHLLKLRPTADEVALPASINKSIGCPSKATFLEETASSRAASDHANFLQQRTAVLADIQNIISTVTANQDSSLNDIPSTWNYGESFSPRELSSKLSLLRSGKDPKDESLRKNKQKRRLGMIDWSSFDSDNRDTPSPPGPQHFALLDDYPFAPMSDQKDDASDNEPYPSSPGPSGFQHVDVEDQASGSCSDYRSKTRCSAEERRSWESALLMQLQEEEEIAATVPLPSWQNHNWLIALQRRIHEEEIARSRPGPSSSSPAYDLDFELAMQLQREEAAGGDGGSLSGHNHANDVFITLTPRAQLFWFALCHDDGHTWCKTCLKALASSQDNHRCRNDNIDRLMRRKGWKYCPGCQTPVQKESGCNHMTCAAPGCNVMAEPHLVDKKATFAAFSHVLDARLLRALADMGFSRPTLVQARAIPLALESRDILARARTGSGKTAAYCVPLVQKILSTKSVDLENENRQATRALILVPTRELSEQVSGHLKGLLKYCDKDIIISNVTSGTTSHLQRILLSDKPDIVISTPSRALALLQSKALSVSLLESLVIDEADLILSYGHDDDVRQIFNGSYLPKVYQSFLMSATMTEDVELLKGLALRNPAILKLEEEEDEAASLSQYSVKCSEVDKFLLTYVILKLKLIKGKCIIFVNDVDRSYRLKLFLEQFSIKSCVLNSELPLNSRYHVVQEFNKGVYDYIIATDESGAGENDDTDDEEVEDGEEQEEEEFTSTQREHISKPVSKSSSSKTESKKRKRESPPPSSKSRKRNLNKARGKDKEYGVTRGVDFVDVACVLNFDLPTSSRSYTHRVGRTARAGRTGMSLSFVVPQELWGKNKVVGCLSSAQKDEVVFSKIEKEQGARGSKIKEYNFDMKRVEAFRYRMEDALRSVTRSAIREARVKELKTEILNSDKLKAHFEDNPLDLEYLRHDKPLHPTRVQPHMKHVPKYLLPRIAPVTGSDGAGDGDEKPKGFVPFRKESARGRGRGRGRGGRGGSSGRGGKKKSDPLKKFGR</sequence>
<feature type="compositionally biased region" description="Basic and acidic residues" evidence="6">
    <location>
        <begin position="2036"/>
        <end position="2046"/>
    </location>
</feature>